<feature type="transmembrane region" description="Helical" evidence="7">
    <location>
        <begin position="168"/>
        <end position="192"/>
    </location>
</feature>
<dbReference type="InterPro" id="IPR020846">
    <property type="entry name" value="MFS_dom"/>
</dbReference>
<feature type="transmembrane region" description="Helical" evidence="7">
    <location>
        <begin position="285"/>
        <end position="304"/>
    </location>
</feature>
<keyword evidence="2" id="KW-0813">Transport</keyword>
<feature type="transmembrane region" description="Helical" evidence="7">
    <location>
        <begin position="373"/>
        <end position="394"/>
    </location>
</feature>
<dbReference type="SUPFAM" id="SSF103473">
    <property type="entry name" value="MFS general substrate transporter"/>
    <property type="match status" value="1"/>
</dbReference>
<protein>
    <submittedName>
        <fullName evidence="9">MFS transporter</fullName>
    </submittedName>
</protein>
<proteinExistence type="predicted"/>
<feature type="transmembrane region" description="Helical" evidence="7">
    <location>
        <begin position="223"/>
        <end position="242"/>
    </location>
</feature>
<name>A0AAU7VAD4_9ACTO</name>
<evidence type="ECO:0000256" key="1">
    <source>
        <dbReference type="ARBA" id="ARBA00004651"/>
    </source>
</evidence>
<feature type="transmembrane region" description="Helical" evidence="7">
    <location>
        <begin position="310"/>
        <end position="333"/>
    </location>
</feature>
<dbReference type="GO" id="GO:0022857">
    <property type="term" value="F:transmembrane transporter activity"/>
    <property type="evidence" value="ECO:0007669"/>
    <property type="project" value="InterPro"/>
</dbReference>
<reference evidence="9" key="1">
    <citation type="submission" date="2023-11" db="EMBL/GenBank/DDBJ databases">
        <title>Scrofimicrobium hongkongense sp. nov., isolated from a patient with peritonitis.</title>
        <authorList>
            <person name="Lao H.Y."/>
            <person name="Wong A.Y.P."/>
            <person name="Ng T.L."/>
            <person name="Wong R.Y.L."/>
            <person name="Yau M.C.Y."/>
            <person name="Lam J.Y.W."/>
            <person name="Siu G.K.H."/>
        </authorList>
    </citation>
    <scope>NUCLEOTIDE SEQUENCE</scope>
    <source>
        <strain evidence="9">R131</strain>
    </source>
</reference>
<evidence type="ECO:0000256" key="6">
    <source>
        <dbReference type="ARBA" id="ARBA00023136"/>
    </source>
</evidence>
<dbReference type="CDD" id="cd06173">
    <property type="entry name" value="MFS_MefA_like"/>
    <property type="match status" value="1"/>
</dbReference>
<evidence type="ECO:0000256" key="2">
    <source>
        <dbReference type="ARBA" id="ARBA00022448"/>
    </source>
</evidence>
<evidence type="ECO:0000313" key="9">
    <source>
        <dbReference type="EMBL" id="XBW08292.1"/>
    </source>
</evidence>
<dbReference type="KEGG" id="sapp:SAC06_01660"/>
<dbReference type="PANTHER" id="PTHR23513">
    <property type="entry name" value="INTEGRAL MEMBRANE EFFLUX PROTEIN-RELATED"/>
    <property type="match status" value="1"/>
</dbReference>
<organism evidence="9">
    <name type="scientific">Scrofimicrobium appendicitidis</name>
    <dbReference type="NCBI Taxonomy" id="3079930"/>
    <lineage>
        <taxon>Bacteria</taxon>
        <taxon>Bacillati</taxon>
        <taxon>Actinomycetota</taxon>
        <taxon>Actinomycetes</taxon>
        <taxon>Actinomycetales</taxon>
        <taxon>Actinomycetaceae</taxon>
        <taxon>Scrofimicrobium</taxon>
    </lineage>
</organism>
<keyword evidence="3" id="KW-1003">Cell membrane</keyword>
<evidence type="ECO:0000256" key="3">
    <source>
        <dbReference type="ARBA" id="ARBA00022475"/>
    </source>
</evidence>
<dbReference type="Gene3D" id="1.20.1250.20">
    <property type="entry name" value="MFS general substrate transporter like domains"/>
    <property type="match status" value="1"/>
</dbReference>
<gene>
    <name evidence="9" type="ORF">SAC06_01660</name>
</gene>
<dbReference type="PROSITE" id="PS50850">
    <property type="entry name" value="MFS"/>
    <property type="match status" value="1"/>
</dbReference>
<keyword evidence="5 7" id="KW-1133">Transmembrane helix</keyword>
<evidence type="ECO:0000256" key="4">
    <source>
        <dbReference type="ARBA" id="ARBA00022692"/>
    </source>
</evidence>
<sequence length="443" mass="47189">MSKTFHSLKYPNFRLWIAGNVVASTGTWMQRVAQDWLVLTVLTDGAGSQLGIVTALQFLPLLVLSPWMGALADRVNRRTLLQITQASTGILGLGLGLLVLTNQAELWMVYCFALAGGVASAADSPARQAFVSELVPPTSLANAVGLNSAAFNTARLIGPAVSGLIIEWVGMGPVFLINAGLFLMPVLTLALMNPDLLRRPPLVPRAKGQIREGFAYVRSRPDIVSIMVIMGMVSAFGLNFQMTSAMMATEVFGKSAGEYGMLGSYMAIGSLAGALIAARRARPRLRLIVGAALIFGLFEAALALAPSYFWFAVMSAPTGLASLTLITAANAAVQISTAPEIRGRVMSLYMMIFMGSTPLGAPIVGWIGEQFGARWSLGIGAIACVVVALLVGVWGKVHWDVHLQVDRSPYRLRAIGPVERAGLDPITLKPLSDPPEQQAQRGD</sequence>
<evidence type="ECO:0000256" key="5">
    <source>
        <dbReference type="ARBA" id="ARBA00022989"/>
    </source>
</evidence>
<evidence type="ECO:0000256" key="7">
    <source>
        <dbReference type="SAM" id="Phobius"/>
    </source>
</evidence>
<dbReference type="EMBL" id="CP138335">
    <property type="protein sequence ID" value="XBW08292.1"/>
    <property type="molecule type" value="Genomic_DNA"/>
</dbReference>
<dbReference type="InterPro" id="IPR036259">
    <property type="entry name" value="MFS_trans_sf"/>
</dbReference>
<dbReference type="RefSeq" id="WP_350258491.1">
    <property type="nucleotide sequence ID" value="NZ_CP138335.1"/>
</dbReference>
<accession>A0AAU7VAD4</accession>
<dbReference type="GO" id="GO:0005886">
    <property type="term" value="C:plasma membrane"/>
    <property type="evidence" value="ECO:0007669"/>
    <property type="project" value="UniProtKB-SubCell"/>
</dbReference>
<feature type="transmembrane region" description="Helical" evidence="7">
    <location>
        <begin position="262"/>
        <end position="278"/>
    </location>
</feature>
<dbReference type="PANTHER" id="PTHR23513:SF11">
    <property type="entry name" value="STAPHYLOFERRIN A TRANSPORTER"/>
    <property type="match status" value="1"/>
</dbReference>
<feature type="domain" description="Major facilitator superfamily (MFS) profile" evidence="8">
    <location>
        <begin position="1"/>
        <end position="396"/>
    </location>
</feature>
<dbReference type="AlphaFoldDB" id="A0AAU7VAD4"/>
<feature type="transmembrane region" description="Helical" evidence="7">
    <location>
        <begin position="345"/>
        <end position="367"/>
    </location>
</feature>
<feature type="transmembrane region" description="Helical" evidence="7">
    <location>
        <begin position="12"/>
        <end position="30"/>
    </location>
</feature>
<dbReference type="InterPro" id="IPR010290">
    <property type="entry name" value="TM_effector"/>
</dbReference>
<evidence type="ECO:0000259" key="8">
    <source>
        <dbReference type="PROSITE" id="PS50850"/>
    </source>
</evidence>
<feature type="transmembrane region" description="Helical" evidence="7">
    <location>
        <begin position="80"/>
        <end position="100"/>
    </location>
</feature>
<keyword evidence="4 7" id="KW-0812">Transmembrane</keyword>
<feature type="transmembrane region" description="Helical" evidence="7">
    <location>
        <begin position="50"/>
        <end position="68"/>
    </location>
</feature>
<dbReference type="Pfam" id="PF05977">
    <property type="entry name" value="MFS_3"/>
    <property type="match status" value="1"/>
</dbReference>
<comment type="subcellular location">
    <subcellularLocation>
        <location evidence="1">Cell membrane</location>
        <topology evidence="1">Multi-pass membrane protein</topology>
    </subcellularLocation>
</comment>
<keyword evidence="6 7" id="KW-0472">Membrane</keyword>